<keyword evidence="1" id="KW-0812">Transmembrane</keyword>
<feature type="transmembrane region" description="Helical" evidence="1">
    <location>
        <begin position="14"/>
        <end position="36"/>
    </location>
</feature>
<name>A0A7C1BE53_UNCW3</name>
<evidence type="ECO:0000256" key="1">
    <source>
        <dbReference type="SAM" id="Phobius"/>
    </source>
</evidence>
<comment type="caution">
    <text evidence="2">The sequence shown here is derived from an EMBL/GenBank/DDBJ whole genome shotgun (WGS) entry which is preliminary data.</text>
</comment>
<evidence type="ECO:0000313" key="2">
    <source>
        <dbReference type="EMBL" id="HDM90709.1"/>
    </source>
</evidence>
<feature type="non-terminal residue" evidence="2">
    <location>
        <position position="478"/>
    </location>
</feature>
<evidence type="ECO:0008006" key="3">
    <source>
        <dbReference type="Google" id="ProtNLM"/>
    </source>
</evidence>
<feature type="transmembrane region" description="Helical" evidence="1">
    <location>
        <begin position="42"/>
        <end position="59"/>
    </location>
</feature>
<protein>
    <recommendedName>
        <fullName evidence="3">DUF4175 family protein</fullName>
    </recommendedName>
</protein>
<keyword evidence="1" id="KW-0472">Membrane</keyword>
<accession>A0A7C1BE53</accession>
<reference evidence="2" key="1">
    <citation type="journal article" date="2020" name="mSystems">
        <title>Genome- and Community-Level Interaction Insights into Carbon Utilization and Element Cycling Functions of Hydrothermarchaeota in Hydrothermal Sediment.</title>
        <authorList>
            <person name="Zhou Z."/>
            <person name="Liu Y."/>
            <person name="Xu W."/>
            <person name="Pan J."/>
            <person name="Luo Z.H."/>
            <person name="Li M."/>
        </authorList>
    </citation>
    <scope>NUCLEOTIDE SEQUENCE [LARGE SCALE GENOMIC DNA]</scope>
    <source>
        <strain evidence="2">HyVt-237</strain>
    </source>
</reference>
<sequence length="478" mass="53962">MDVGKILGKARRKCLYLGLIEGIISSLALAALLLALYPLTGLALEILPLSAVPLFAILYRRIRRSRNDLYLARLIEREFPELEESLLSYLELRNRERSGYSSYLLELLEEDVKRKVRNISPGRAVKFDVNCLRAFGLGFLLLGLSLLGLTDRYIQRIYGLSPASYIAVHPGDALLFEDSTLVVRAELLGASGTPELNLDGKLRLEGQKVRRNLYSFKLRLEPGLHRYHIETEDARSVTYSIDVVKRPYVKKTVAVLDYPDYTGMKGEKIEEPQYLMAVEGTRITFRGEVLNADSLFAEYPGVRSPVKRGSGKFKFTFELKEGGKLRFLAFRKGLRTYCAGDVFLDAVKDEPPYVAILEPRGEFNLGEDMRVPIMGYLEDDFGLKEARGIRIFEKDTLRFTVKSYEGGALLDTFSFIMDFSRLLLLPGDEIEFYIEGVDSKGQKALSSPLIIRVPTMEEIYAEAERASAQGEKTAGQLR</sequence>
<keyword evidence="1" id="KW-1133">Transmembrane helix</keyword>
<organism evidence="2">
    <name type="scientific">candidate division WOR-3 bacterium</name>
    <dbReference type="NCBI Taxonomy" id="2052148"/>
    <lineage>
        <taxon>Bacteria</taxon>
        <taxon>Bacteria division WOR-3</taxon>
    </lineage>
</organism>
<proteinExistence type="predicted"/>
<dbReference type="EMBL" id="DRBW01000214">
    <property type="protein sequence ID" value="HDM90709.1"/>
    <property type="molecule type" value="Genomic_DNA"/>
</dbReference>
<feature type="transmembrane region" description="Helical" evidence="1">
    <location>
        <begin position="131"/>
        <end position="149"/>
    </location>
</feature>
<dbReference type="AlphaFoldDB" id="A0A7C1BE53"/>
<gene>
    <name evidence="2" type="ORF">ENG67_05860</name>
</gene>
<dbReference type="Proteomes" id="UP000885931">
    <property type="component" value="Unassembled WGS sequence"/>
</dbReference>